<name>A0A0B7BW39_9EUPU</name>
<evidence type="ECO:0000313" key="1">
    <source>
        <dbReference type="EMBL" id="CEK97137.1"/>
    </source>
</evidence>
<sequence length="65" mass="7313">VCPQYEILAKMAEMLNTGNFGLKRDGNEAYNLYNEAAEEATECMKGKLAAKYYELAEMCDCDCDD</sequence>
<accession>A0A0B7BW39</accession>
<reference evidence="1" key="1">
    <citation type="submission" date="2014-12" db="EMBL/GenBank/DDBJ databases">
        <title>Insight into the proteome of Arion vulgaris.</title>
        <authorList>
            <person name="Aradska J."/>
            <person name="Bulat T."/>
            <person name="Smidak R."/>
            <person name="Sarate P."/>
            <person name="Gangsoo J."/>
            <person name="Sialana F."/>
            <person name="Bilban M."/>
            <person name="Lubec G."/>
        </authorList>
    </citation>
    <scope>NUCLEOTIDE SEQUENCE</scope>
    <source>
        <tissue evidence="1">Skin</tissue>
    </source>
</reference>
<organism evidence="1">
    <name type="scientific">Arion vulgaris</name>
    <dbReference type="NCBI Taxonomy" id="1028688"/>
    <lineage>
        <taxon>Eukaryota</taxon>
        <taxon>Metazoa</taxon>
        <taxon>Spiralia</taxon>
        <taxon>Lophotrochozoa</taxon>
        <taxon>Mollusca</taxon>
        <taxon>Gastropoda</taxon>
        <taxon>Heterobranchia</taxon>
        <taxon>Euthyneura</taxon>
        <taxon>Panpulmonata</taxon>
        <taxon>Eupulmonata</taxon>
        <taxon>Stylommatophora</taxon>
        <taxon>Helicina</taxon>
        <taxon>Arionoidea</taxon>
        <taxon>Arionidae</taxon>
        <taxon>Arion</taxon>
    </lineage>
</organism>
<feature type="non-terminal residue" evidence="1">
    <location>
        <position position="1"/>
    </location>
</feature>
<gene>
    <name evidence="1" type="primary">ORF214776</name>
</gene>
<protein>
    <submittedName>
        <fullName evidence="1">Uncharacterized protein</fullName>
    </submittedName>
</protein>
<proteinExistence type="predicted"/>
<dbReference type="EMBL" id="HACG01050272">
    <property type="protein sequence ID" value="CEK97137.1"/>
    <property type="molecule type" value="Transcribed_RNA"/>
</dbReference>
<dbReference type="AlphaFoldDB" id="A0A0B7BW39"/>